<feature type="domain" description="FMP27/BLTP2/Hobbit GFWDK motif-containing RBG unit" evidence="3">
    <location>
        <begin position="1197"/>
        <end position="1350"/>
    </location>
</feature>
<keyword evidence="2" id="KW-0812">Transmembrane</keyword>
<protein>
    <recommendedName>
        <fullName evidence="8">FMP27 GFWDK domain-containing protein</fullName>
    </recommendedName>
</protein>
<keyword evidence="2" id="KW-0472">Membrane</keyword>
<dbReference type="Proteomes" id="UP001338582">
    <property type="component" value="Chromosome 3"/>
</dbReference>
<evidence type="ECO:0000313" key="6">
    <source>
        <dbReference type="EMBL" id="WPK25150.1"/>
    </source>
</evidence>
<sequence>MWSAYTILIWAIVVYIACLLLVNAIPRVKVRAFRWMAICGVSFRLPNAKISIGRLGLKFNPSWSFDTPFRFLVVDIAKVVIVQTSSSDDKKSAQKPSKSCGSCSDLECVSFKIPKWLYSIFFRKGWINEIGLHVSQISYNHNAMGEQKSFFIDYLKLENTFHLSKSTISFTVSALDGYLRAGTDGPEVRLFHNLEIQARSALTLDNNNSRSLLMKVSNFEFLLAFGSLKVPELSSFIKTNKAHKDPVSVKPLPSKEELLMKFTKALSLVDLISSVLIKVEESTISYHDVKVLSSSYSLSLTKDKSYKQETKIRLYSNVTSAKIYHIGLKCLEIPSFSHILEVNLTDAYRARDTENSDKFFIDVSTTFTMMNPILNIFFDQFDLLWDASNAHQQCRNAKKKAPKVAPKDILAKYQKWLMMLRRVSFKLAVVDLKGTLHMPEVHTEKFERQSINNVVSNAELKAFTIKSSTKSLSNLLMQKKSGCTNNVFRSYLKIKNLSIDVEKNALHLSRCNALVSYCVEENLYLLNVRYKRLWIKSVNTMIFHVIRRIREARITHKNSACAQLSVSQQEGRTTEAKSIPHTESELLDLFSILPPNIGSIKLRGSYLLAYIICNDMLPSFEFYDKNLNEQVDLGKIKRGVSVSLDELNILYNKLDKDVQLSTKNIEASTLSDSSSEFIHGRGGYTNDAEADDISSIDSDLNTLNSFNCEKEVNIVQQVLTIPDCSVTNLSGENNRMLLLIPEIDAKVDIFLIWCVLYAQILLEMVAPKIERTFTEEQEKQLDNNSKYLLFDVHVSSLAVVAQIPHDVDVLFELDNVDLTNILRAPQCQINHCRLYCINPSTKLWSRLFTVSEFSVNLDAASQLSISLTSRTVRLNIPFQFLVYTVIDNLITMAKAARQIRLNFKNLSQSIHDFTSFPVHTMEAVKLPHIQWKTKTFGLTVENDAFETELAIIYELGMIEQIDRHRKMALFEAEAQKVRAKAADRLSKETPEPNRFVARRRTRTNTSKKLTEILTLGLQNHCHTEGTKEPPVPIQEDQELSSESFDSPIASREMEPENETDNEPENQPIFTEELAEKEIEMARDRLLADFSSAWIHKYQVFKRAKLRLWRARGDKTWGSDRVRESLAKKYSIQEYAPGPPQMYMIFKDFDISVQDPKLPDIHDFLHKYGKGTPKLDYSILVPALVQIKSAFVYAGAKDFLLPILSFPLNSDFGKPVFDFKGTFVVNEKLVAIPEELRHIYIPFSPAVAEIHLENNFYGSDVIRTLTPVKFMFQLDINLTTDRACVMSWNKSYQSTLLSAMLALDNFTKPEIDDSPLGWWDKLALNAHGKVRFNIKNELCLHIKSSLSPYALSAENSGFVFSWKDNVQLKINESEDPKEFLLLESDGFVLGIPNYSLPERGSWSLLYADLDEFTANDDMESRKFQKEVMKLTSDERVVWRLGVLFERNVNENLGDLSGNMKRTNKFKPHWDVCVTGPMYEYHPDSFIGYRSEYLHFAVSVTSNSKKGNSYNYAYLSPMTMKYFFVWWNTLTDSISLPIREGLLFTREAKKSSSIKFGPHLFTFKYQLILEPLVISYMVLSSGSQEQNHRVIGTGIKGKFSSCIIDLHQRKEVARYINDKLGIDKKVRKLKMNAGEIDVSDADIRLVQAQFSDVSLYGKLLSYFTGETNTLIGVDLFASERLALRAMPHGLHFFKGNTDSDVDYLWIDLNDFVELEYGEILSPDPLVKVVPFFQYPKLNYYREFTTESQTKYPFGSEPSHTCRIGSNSPRKVQADILLRKVTKTRSEITQNEAVLEHILSRNSSDNAETVSLKQAIDTGKAKMEKLQVKYDTLADTTSYRAGSIDEESLKDGTSICKSTTQSESIHESINLLEAASEMTKTEASNNEYHNRFLIHNLRMKWNNEVKEFFTTFLSLLGDKRSIHLSMSTKAVKLVENILKNLPKDDSKEAPKPMPKQALKCGDDVIQAFESYMNEVKSHEHELEHNYLVKFIRPQIQLQSDADRSSCTILTANDIELRIASLNIEGTSVIIHDDAKEMSLIETRHGVLLKDTFVYVFDSAENQGQETHPVDSYSGDTSSWPPWIDVEDCEEGTLQKNLVVEKTTMAISMTKPNMLSMEISLQKTRSSELVVHLAKMVINATSSQYSAIYFIMIDLIMGGKETKNFLRERVKQIIAVSEVSDFLDTSKKLKSLQENIKVCRRLLLKINEYTGAISDFHQRERDYLRLEIEKMKIELIILIRSIEFIGSKSSTKAAMMNWSLMADQIIIHLLNDDRAPLVDLALASSHFTRVEAHDGSNWNLVEVSMMQGFNLQPNTPYPVLLSPLSQNGETPKYMSSMIKMSWLMLSPVGGIRVMSDAKLQIQPLHVQLDYDTATKLVTYLFPKEDPTKESPVTPNSSNSDGSDPDDVSFDSANSSAISSSQFANKFRQILRKRDDSTDMSSEHSARSSRHRSSPSYDASGSRGMDSKPDSKTESRSESKTESKMSSQTSRSTATNSSKWKKVLLRKSREEHHSDEILLIMNRSSTYFVVGDFQVLKFKLCLSFRAPKHLNIIDVHNLTLSIPRIHYSDKTWSSQDFISQLQKDLIKIVLAHTGKIIGNKFRHRHREVGSTPLKQIANYSQFMTVSELQSEGRTEDERLNSQGNLSRSASKK</sequence>
<evidence type="ECO:0000259" key="5">
    <source>
        <dbReference type="SMART" id="SM01216"/>
    </source>
</evidence>
<feature type="compositionally biased region" description="Polar residues" evidence="1">
    <location>
        <begin position="2635"/>
        <end position="2647"/>
    </location>
</feature>
<dbReference type="InterPro" id="IPR019441">
    <property type="entry name" value="FMP27/BLTP2/Hobbit_GFWDK_RBG"/>
</dbReference>
<dbReference type="SMART" id="SM01216">
    <property type="entry name" value="Fmp27_WPPW"/>
    <property type="match status" value="1"/>
</dbReference>
<evidence type="ECO:0000256" key="1">
    <source>
        <dbReference type="SAM" id="MobiDB-lite"/>
    </source>
</evidence>
<dbReference type="SMART" id="SM01214">
    <property type="entry name" value="Fmp27_GFWDK"/>
    <property type="match status" value="1"/>
</dbReference>
<dbReference type="KEGG" id="asau:88173518"/>
<feature type="compositionally biased region" description="Basic and acidic residues" evidence="1">
    <location>
        <begin position="2460"/>
        <end position="2478"/>
    </location>
</feature>
<dbReference type="SMART" id="SM01215">
    <property type="entry name" value="Fmp27_SW"/>
    <property type="match status" value="1"/>
</dbReference>
<feature type="compositionally biased region" description="Basic and acidic residues" evidence="1">
    <location>
        <begin position="2625"/>
        <end position="2634"/>
    </location>
</feature>
<dbReference type="InterPro" id="IPR045167">
    <property type="entry name" value="Hobbit"/>
</dbReference>
<feature type="transmembrane region" description="Helical" evidence="2">
    <location>
        <begin position="6"/>
        <end position="26"/>
    </location>
</feature>
<evidence type="ECO:0008006" key="8">
    <source>
        <dbReference type="Google" id="ProtNLM"/>
    </source>
</evidence>
<evidence type="ECO:0000259" key="3">
    <source>
        <dbReference type="SMART" id="SM01214"/>
    </source>
</evidence>
<proteinExistence type="predicted"/>
<dbReference type="PANTHER" id="PTHR15678">
    <property type="entry name" value="ANTIGEN MLAA-22-RELATED"/>
    <property type="match status" value="1"/>
</dbReference>
<dbReference type="PANTHER" id="PTHR15678:SF6">
    <property type="entry name" value="BRIDGE-LIKE LIPID TRANSFER PROTEIN FAMILY MEMBER 2"/>
    <property type="match status" value="1"/>
</dbReference>
<dbReference type="RefSeq" id="XP_062877533.1">
    <property type="nucleotide sequence ID" value="XM_063021463.1"/>
</dbReference>
<feature type="region of interest" description="Disordered" evidence="1">
    <location>
        <begin position="2426"/>
        <end position="2490"/>
    </location>
</feature>
<gene>
    <name evidence="6" type="ORF">PUMCH_002453</name>
</gene>
<feature type="region of interest" description="Disordered" evidence="1">
    <location>
        <begin position="1019"/>
        <end position="1067"/>
    </location>
</feature>
<dbReference type="GeneID" id="88173518"/>
<evidence type="ECO:0000259" key="4">
    <source>
        <dbReference type="SMART" id="SM01215"/>
    </source>
</evidence>
<feature type="domain" description="FMP27 WPPW motif-containing RBG unit" evidence="5">
    <location>
        <begin position="1592"/>
        <end position="2085"/>
    </location>
</feature>
<accession>A0AAX4H9E1</accession>
<name>A0AAX4H9E1_9ASCO</name>
<feature type="domain" description="FMP27 SW motif-containing RBG unit" evidence="4">
    <location>
        <begin position="1080"/>
        <end position="1179"/>
    </location>
</feature>
<dbReference type="InterPro" id="IPR019449">
    <property type="entry name" value="FMP27_WPPW_RBG"/>
</dbReference>
<dbReference type="EMBL" id="CP138896">
    <property type="protein sequence ID" value="WPK25150.1"/>
    <property type="molecule type" value="Genomic_DNA"/>
</dbReference>
<dbReference type="Pfam" id="PF10344">
    <property type="entry name" value="Hobbit"/>
    <property type="match status" value="1"/>
</dbReference>
<feature type="compositionally biased region" description="Basic and acidic residues" evidence="1">
    <location>
        <begin position="2427"/>
        <end position="2441"/>
    </location>
</feature>
<organism evidence="6 7">
    <name type="scientific">Australozyma saopauloensis</name>
    <dbReference type="NCBI Taxonomy" id="291208"/>
    <lineage>
        <taxon>Eukaryota</taxon>
        <taxon>Fungi</taxon>
        <taxon>Dikarya</taxon>
        <taxon>Ascomycota</taxon>
        <taxon>Saccharomycotina</taxon>
        <taxon>Pichiomycetes</taxon>
        <taxon>Metschnikowiaceae</taxon>
        <taxon>Australozyma</taxon>
    </lineage>
</organism>
<keyword evidence="7" id="KW-1185">Reference proteome</keyword>
<feature type="region of interest" description="Disordered" evidence="1">
    <location>
        <begin position="2378"/>
        <end position="2410"/>
    </location>
</feature>
<feature type="region of interest" description="Disordered" evidence="1">
    <location>
        <begin position="2624"/>
        <end position="2647"/>
    </location>
</feature>
<keyword evidence="2" id="KW-1133">Transmembrane helix</keyword>
<evidence type="ECO:0000256" key="2">
    <source>
        <dbReference type="SAM" id="Phobius"/>
    </source>
</evidence>
<evidence type="ECO:0000313" key="7">
    <source>
        <dbReference type="Proteomes" id="UP001338582"/>
    </source>
</evidence>
<dbReference type="InterPro" id="IPR019415">
    <property type="entry name" value="FMP27_SW_RBG"/>
</dbReference>
<reference evidence="6 7" key="1">
    <citation type="submission" date="2023-10" db="EMBL/GenBank/DDBJ databases">
        <title>Draft Genome Sequence of Candida saopaulonensis from a very Premature Infant with Sepsis.</title>
        <authorList>
            <person name="Ning Y."/>
            <person name="Dai R."/>
            <person name="Xiao M."/>
            <person name="Xu Y."/>
            <person name="Yan Q."/>
            <person name="Zhang L."/>
        </authorList>
    </citation>
    <scope>NUCLEOTIDE SEQUENCE [LARGE SCALE GENOMIC DNA]</scope>
    <source>
        <strain evidence="6 7">19XY460</strain>
    </source>
</reference>